<sequence length="217" mass="23964">MGTLNVLSGQSGSAIGAGSTKTKKRNIHGILNAISWGIMMPLGAIMARYVRVFESVGPAWFYLHVTCQTSAYIIGVAGWATGIRLGSQSPGIQFTSHRIIGIILFCVATLQVIALLVRPKKDHKFRIYWNIYHHSLGYGIIILGIIDIFKGFNILQPEKKWKRSYSGIIIVFAIVALVLEAYTWFVVLKRKKAAKSEKMTNGRNGHNGYGLATNGRV</sequence>
<comment type="caution">
    <text evidence="1">The sequence shown here is derived from an EMBL/GenBank/DDBJ whole genome shotgun (WGS) entry which is preliminary data.</text>
</comment>
<reference evidence="2" key="1">
    <citation type="journal article" date="2022" name="Mol. Ecol. Resour.">
        <title>The genomes of chicory, endive, great burdock and yacon provide insights into Asteraceae palaeo-polyploidization history and plant inulin production.</title>
        <authorList>
            <person name="Fan W."/>
            <person name="Wang S."/>
            <person name="Wang H."/>
            <person name="Wang A."/>
            <person name="Jiang F."/>
            <person name="Liu H."/>
            <person name="Zhao H."/>
            <person name="Xu D."/>
            <person name="Zhang Y."/>
        </authorList>
    </citation>
    <scope>NUCLEOTIDE SEQUENCE [LARGE SCALE GENOMIC DNA]</scope>
    <source>
        <strain evidence="2">cv. Yunnan</strain>
    </source>
</reference>
<dbReference type="EMBL" id="CM042018">
    <property type="protein sequence ID" value="KAI3829421.1"/>
    <property type="molecule type" value="Genomic_DNA"/>
</dbReference>
<gene>
    <name evidence="1" type="ORF">L1987_03545</name>
</gene>
<evidence type="ECO:0000313" key="2">
    <source>
        <dbReference type="Proteomes" id="UP001056120"/>
    </source>
</evidence>
<reference evidence="1 2" key="2">
    <citation type="journal article" date="2022" name="Mol. Ecol. Resour.">
        <title>The genomes of chicory, endive, great burdock and yacon provide insights into Asteraceae paleo-polyploidization history and plant inulin production.</title>
        <authorList>
            <person name="Fan W."/>
            <person name="Wang S."/>
            <person name="Wang H."/>
            <person name="Wang A."/>
            <person name="Jiang F."/>
            <person name="Liu H."/>
            <person name="Zhao H."/>
            <person name="Xu D."/>
            <person name="Zhang Y."/>
        </authorList>
    </citation>
    <scope>NUCLEOTIDE SEQUENCE [LARGE SCALE GENOMIC DNA]</scope>
    <source>
        <strain evidence="2">cv. Yunnan</strain>
        <tissue evidence="1">Leaves</tissue>
    </source>
</reference>
<accession>A0ACB9KB05</accession>
<protein>
    <submittedName>
        <fullName evidence="1">Uncharacterized protein</fullName>
    </submittedName>
</protein>
<dbReference type="Proteomes" id="UP001056120">
    <property type="component" value="Linkage Group LG01"/>
</dbReference>
<evidence type="ECO:0000313" key="1">
    <source>
        <dbReference type="EMBL" id="KAI3829421.1"/>
    </source>
</evidence>
<keyword evidence="2" id="KW-1185">Reference proteome</keyword>
<proteinExistence type="predicted"/>
<organism evidence="1 2">
    <name type="scientific">Smallanthus sonchifolius</name>
    <dbReference type="NCBI Taxonomy" id="185202"/>
    <lineage>
        <taxon>Eukaryota</taxon>
        <taxon>Viridiplantae</taxon>
        <taxon>Streptophyta</taxon>
        <taxon>Embryophyta</taxon>
        <taxon>Tracheophyta</taxon>
        <taxon>Spermatophyta</taxon>
        <taxon>Magnoliopsida</taxon>
        <taxon>eudicotyledons</taxon>
        <taxon>Gunneridae</taxon>
        <taxon>Pentapetalae</taxon>
        <taxon>asterids</taxon>
        <taxon>campanulids</taxon>
        <taxon>Asterales</taxon>
        <taxon>Asteraceae</taxon>
        <taxon>Asteroideae</taxon>
        <taxon>Heliantheae alliance</taxon>
        <taxon>Millerieae</taxon>
        <taxon>Smallanthus</taxon>
    </lineage>
</organism>
<name>A0ACB9KB05_9ASTR</name>